<evidence type="ECO:0000313" key="6">
    <source>
        <dbReference type="EMBL" id="EEW37558.1"/>
    </source>
</evidence>
<evidence type="ECO:0000256" key="2">
    <source>
        <dbReference type="ARBA" id="ARBA00022801"/>
    </source>
</evidence>
<name>C8NG72_9LACT</name>
<sequence length="255" mass="28645">MEKIEGRRNSRNQQQNHKPKKKFNWRIFLASILFVIAAILLAADPIRTFLLSRLQAEQSEINSSLTLSAVKANELQEAEFDFSKVEPIDLNQVLKANMKKGTFLTLGQIAVPSVKLNLPIYKGLANEVLLSGAGTMKPTQKMGQGNYALASHNYFGDMTLLFSPLVNLKVGDKIYTTDLEYVYEYETTSVELIEPTRVEVINDQPGVTEITLITCDDYNATKRYCFKGKYVSKTPVSEASDSVKQAFNLNFNTIQ</sequence>
<dbReference type="SUPFAM" id="SSF63817">
    <property type="entry name" value="Sortase"/>
    <property type="match status" value="1"/>
</dbReference>
<keyword evidence="2" id="KW-0378">Hydrolase</keyword>
<dbReference type="InterPro" id="IPR005754">
    <property type="entry name" value="Sortase"/>
</dbReference>
<protein>
    <submittedName>
        <fullName evidence="6">Sortase family protein</fullName>
    </submittedName>
</protein>
<evidence type="ECO:0000256" key="5">
    <source>
        <dbReference type="SAM" id="Phobius"/>
    </source>
</evidence>
<dbReference type="Gene3D" id="2.40.260.10">
    <property type="entry name" value="Sortase"/>
    <property type="match status" value="1"/>
</dbReference>
<keyword evidence="5" id="KW-1133">Transmembrane helix</keyword>
<dbReference type="STRING" id="638301.HMPREF0444_0917"/>
<comment type="caution">
    <text evidence="6">The sequence shown here is derived from an EMBL/GenBank/DDBJ whole genome shotgun (WGS) entry which is preliminary data.</text>
</comment>
<dbReference type="NCBIfam" id="TIGR01076">
    <property type="entry name" value="sortase_fam"/>
    <property type="match status" value="1"/>
</dbReference>
<evidence type="ECO:0000256" key="3">
    <source>
        <dbReference type="ARBA" id="ARBA00022807"/>
    </source>
</evidence>
<reference evidence="6 7" key="1">
    <citation type="submission" date="2009-08" db="EMBL/GenBank/DDBJ databases">
        <authorList>
            <person name="Muzny D."/>
            <person name="Qin X."/>
            <person name="Deng J."/>
            <person name="Jiang H."/>
            <person name="Liu Y."/>
            <person name="Qu J."/>
            <person name="Song X.-Z."/>
            <person name="Zhang L."/>
            <person name="Thornton R."/>
            <person name="Coyle M."/>
            <person name="Francisco L."/>
            <person name="Jackson L."/>
            <person name="Javaid M."/>
            <person name="Korchina V."/>
            <person name="Kovar C."/>
            <person name="Mata R."/>
            <person name="Mathew T."/>
            <person name="Ngo R."/>
            <person name="Nguyen L."/>
            <person name="Nguyen N."/>
            <person name="Okwuonu G."/>
            <person name="Ongeri F."/>
            <person name="Pham C."/>
            <person name="Simmons D."/>
            <person name="Wilczek-Boney K."/>
            <person name="Hale W."/>
            <person name="Jakkamsetti A."/>
            <person name="Pham P."/>
            <person name="Ruth R."/>
            <person name="San Lucas F."/>
            <person name="Warren J."/>
            <person name="Zhang J."/>
            <person name="Zhao Z."/>
            <person name="Zhou C."/>
            <person name="Zhu D."/>
            <person name="Lee S."/>
            <person name="Bess C."/>
            <person name="Blankenburg K."/>
            <person name="Forbes L."/>
            <person name="Fu Q."/>
            <person name="Gubbala S."/>
            <person name="Hirani K."/>
            <person name="Jayaseelan J.C."/>
            <person name="Lara F."/>
            <person name="Munidasa M."/>
            <person name="Palculict T."/>
            <person name="Patil S."/>
            <person name="Pu L.-L."/>
            <person name="Saada N."/>
            <person name="Tang L."/>
            <person name="Weissenberger G."/>
            <person name="Zhu Y."/>
            <person name="Hemphill L."/>
            <person name="Shang Y."/>
            <person name="Youmans B."/>
            <person name="Ayvaz T."/>
            <person name="Ross M."/>
            <person name="Santibanez J."/>
            <person name="Aqrawi P."/>
            <person name="Gross S."/>
            <person name="Joshi V."/>
            <person name="Fowler G."/>
            <person name="Nazareth L."/>
            <person name="Reid J."/>
            <person name="Worley K."/>
            <person name="Petrosino J."/>
            <person name="Highlander S."/>
            <person name="Gibbs R."/>
        </authorList>
    </citation>
    <scope>NUCLEOTIDE SEQUENCE [LARGE SCALE GENOMIC DNA]</scope>
    <source>
        <strain evidence="6 7">ATCC 49175</strain>
    </source>
</reference>
<accession>C8NG72</accession>
<keyword evidence="3" id="KW-0788">Thiol protease</keyword>
<dbReference type="HOGENOM" id="CLU_045680_4_2_9"/>
<feature type="transmembrane region" description="Helical" evidence="5">
    <location>
        <begin position="23"/>
        <end position="43"/>
    </location>
</feature>
<keyword evidence="5" id="KW-0812">Transmembrane</keyword>
<dbReference type="Pfam" id="PF04203">
    <property type="entry name" value="Sortase"/>
    <property type="match status" value="1"/>
</dbReference>
<dbReference type="GO" id="GO:0008234">
    <property type="term" value="F:cysteine-type peptidase activity"/>
    <property type="evidence" value="ECO:0007669"/>
    <property type="project" value="UniProtKB-KW"/>
</dbReference>
<dbReference type="GO" id="GO:0006508">
    <property type="term" value="P:proteolysis"/>
    <property type="evidence" value="ECO:0007669"/>
    <property type="project" value="UniProtKB-KW"/>
</dbReference>
<keyword evidence="5" id="KW-0472">Membrane</keyword>
<dbReference type="RefSeq" id="WP_005606927.1">
    <property type="nucleotide sequence ID" value="NZ_CP102283.1"/>
</dbReference>
<dbReference type="Proteomes" id="UP000005926">
    <property type="component" value="Unassembled WGS sequence"/>
</dbReference>
<feature type="active site" description="Proton donor/acceptor" evidence="4">
    <location>
        <position position="152"/>
    </location>
</feature>
<dbReference type="eggNOG" id="COG3764">
    <property type="taxonomic scope" value="Bacteria"/>
</dbReference>
<feature type="active site" description="Acyl-thioester intermediate" evidence="4">
    <location>
        <position position="215"/>
    </location>
</feature>
<keyword evidence="1" id="KW-0645">Protease</keyword>
<dbReference type="InterPro" id="IPR023365">
    <property type="entry name" value="Sortase_dom-sf"/>
</dbReference>
<dbReference type="AlphaFoldDB" id="C8NG72"/>
<evidence type="ECO:0000256" key="1">
    <source>
        <dbReference type="ARBA" id="ARBA00022670"/>
    </source>
</evidence>
<dbReference type="InterPro" id="IPR042007">
    <property type="entry name" value="Sortase_A"/>
</dbReference>
<proteinExistence type="predicted"/>
<dbReference type="MEROPS" id="C60.006"/>
<dbReference type="EMBL" id="ACKZ01000016">
    <property type="protein sequence ID" value="EEW37558.1"/>
    <property type="molecule type" value="Genomic_DNA"/>
</dbReference>
<evidence type="ECO:0000256" key="4">
    <source>
        <dbReference type="PIRSR" id="PIRSR605754-1"/>
    </source>
</evidence>
<dbReference type="GeneID" id="78412748"/>
<organism evidence="6 7">
    <name type="scientific">Granulicatella adiacens ATCC 49175</name>
    <dbReference type="NCBI Taxonomy" id="638301"/>
    <lineage>
        <taxon>Bacteria</taxon>
        <taxon>Bacillati</taxon>
        <taxon>Bacillota</taxon>
        <taxon>Bacilli</taxon>
        <taxon>Lactobacillales</taxon>
        <taxon>Carnobacteriaceae</taxon>
        <taxon>Granulicatella</taxon>
    </lineage>
</organism>
<dbReference type="CDD" id="cd06165">
    <property type="entry name" value="Sortase_A"/>
    <property type="match status" value="1"/>
</dbReference>
<evidence type="ECO:0000313" key="7">
    <source>
        <dbReference type="Proteomes" id="UP000005926"/>
    </source>
</evidence>
<gene>
    <name evidence="6" type="primary">srtA</name>
    <name evidence="6" type="ORF">HMPREF0444_0917</name>
</gene>
<keyword evidence="7" id="KW-1185">Reference proteome</keyword>